<feature type="transmembrane region" description="Helical" evidence="10">
    <location>
        <begin position="318"/>
        <end position="346"/>
    </location>
</feature>
<dbReference type="PANTHER" id="PTHR43823">
    <property type="entry name" value="SPORULATION PROTEIN YKVU"/>
    <property type="match status" value="1"/>
</dbReference>
<keyword evidence="5" id="KW-1003">Cell membrane</keyword>
<feature type="transmembrane region" description="Helical" evidence="10">
    <location>
        <begin position="163"/>
        <end position="184"/>
    </location>
</feature>
<dbReference type="PIRSF" id="PIRSF006603">
    <property type="entry name" value="DinF"/>
    <property type="match status" value="1"/>
</dbReference>
<dbReference type="AlphaFoldDB" id="A0A926IRS1"/>
<evidence type="ECO:0000256" key="7">
    <source>
        <dbReference type="ARBA" id="ARBA00022989"/>
    </source>
</evidence>
<protein>
    <recommendedName>
        <fullName evidence="3">Multidrug export protein MepA</fullName>
    </recommendedName>
</protein>
<feature type="transmembrane region" description="Helical" evidence="10">
    <location>
        <begin position="134"/>
        <end position="151"/>
    </location>
</feature>
<gene>
    <name evidence="11" type="ORF">H8706_02025</name>
</gene>
<accession>A0A926IRS1</accession>
<sequence length="444" mass="48503">MRIHLSENFTYNKLMRFVFPSIMMMVFSSLYGIVDGLFVSNYVGKTAFAAVNFIMPFLMILGTFGFMIGTGGSAVIAKTLGEGDKKKANEHFSMLIYTTLIFGTLFAILGIVFIKPITRLLGADEQMLGDCVEYGTIILCALPFFMLQNVFQSFLVTAEKPHMGLFVTVAAGVANMVLDFLLIVPFKMGVAGAAIATAVSQAVGGLIPLVYFANSKNSSLLHLTKASADFKTLGKVCTNGSSELMTNVSMSLVNILYNFQLMRLEGKDGIAAFGVIMYANWIFISIFIGYSIGSAPIVGYNYGAKNDTELKNIFKKSFVILTVMGILLTAISVAFARPLAGIFIGYDKTLLALTEHGLRLFSLAFLVCGYNIYGSAFFTALNNGIISAAISFMRTLVFQAAVVIILPIFFKTEGIWFSLLVSELLAFTVTFAFITAKRKVYNYM</sequence>
<comment type="similarity">
    <text evidence="2">Belongs to the multi antimicrobial extrusion (MATE) (TC 2.A.66.1) family. MepA subfamily.</text>
</comment>
<dbReference type="GO" id="GO:0005886">
    <property type="term" value="C:plasma membrane"/>
    <property type="evidence" value="ECO:0007669"/>
    <property type="project" value="UniProtKB-SubCell"/>
</dbReference>
<evidence type="ECO:0000256" key="8">
    <source>
        <dbReference type="ARBA" id="ARBA00023136"/>
    </source>
</evidence>
<evidence type="ECO:0000256" key="3">
    <source>
        <dbReference type="ARBA" id="ARBA00022106"/>
    </source>
</evidence>
<feature type="transmembrane region" description="Helical" evidence="10">
    <location>
        <begin position="270"/>
        <end position="298"/>
    </location>
</feature>
<dbReference type="CDD" id="cd13143">
    <property type="entry name" value="MATE_MepA_like"/>
    <property type="match status" value="1"/>
</dbReference>
<keyword evidence="4" id="KW-0813">Transport</keyword>
<reference evidence="11" key="1">
    <citation type="submission" date="2020-08" db="EMBL/GenBank/DDBJ databases">
        <title>Genome public.</title>
        <authorList>
            <person name="Liu C."/>
            <person name="Sun Q."/>
        </authorList>
    </citation>
    <scope>NUCLEOTIDE SEQUENCE</scope>
    <source>
        <strain evidence="11">NSJ-50</strain>
    </source>
</reference>
<feature type="transmembrane region" description="Helical" evidence="10">
    <location>
        <begin position="92"/>
        <end position="114"/>
    </location>
</feature>
<keyword evidence="6 10" id="KW-0812">Transmembrane</keyword>
<dbReference type="InterPro" id="IPR045070">
    <property type="entry name" value="MATE_MepA-like"/>
</dbReference>
<name>A0A926IRS1_9FIRM</name>
<comment type="subcellular location">
    <subcellularLocation>
        <location evidence="1">Cell membrane</location>
        <topology evidence="1">Multi-pass membrane protein</topology>
    </subcellularLocation>
</comment>
<feature type="transmembrane region" description="Helical" evidence="10">
    <location>
        <begin position="384"/>
        <end position="409"/>
    </location>
</feature>
<dbReference type="Pfam" id="PF01554">
    <property type="entry name" value="MatE"/>
    <property type="match status" value="2"/>
</dbReference>
<feature type="transmembrane region" description="Helical" evidence="10">
    <location>
        <begin position="14"/>
        <end position="34"/>
    </location>
</feature>
<feature type="transmembrane region" description="Helical" evidence="10">
    <location>
        <begin position="54"/>
        <end position="80"/>
    </location>
</feature>
<keyword evidence="9" id="KW-0046">Antibiotic resistance</keyword>
<dbReference type="InterPro" id="IPR051327">
    <property type="entry name" value="MATE_MepA_subfamily"/>
</dbReference>
<proteinExistence type="inferred from homology"/>
<keyword evidence="12" id="KW-1185">Reference proteome</keyword>
<dbReference type="GO" id="GO:0042910">
    <property type="term" value="F:xenobiotic transmembrane transporter activity"/>
    <property type="evidence" value="ECO:0007669"/>
    <property type="project" value="InterPro"/>
</dbReference>
<dbReference type="PANTHER" id="PTHR43823:SF3">
    <property type="entry name" value="MULTIDRUG EXPORT PROTEIN MEPA"/>
    <property type="match status" value="1"/>
</dbReference>
<feature type="transmembrane region" description="Helical" evidence="10">
    <location>
        <begin position="190"/>
        <end position="213"/>
    </location>
</feature>
<dbReference type="InterPro" id="IPR048279">
    <property type="entry name" value="MdtK-like"/>
</dbReference>
<dbReference type="GO" id="GO:0015297">
    <property type="term" value="F:antiporter activity"/>
    <property type="evidence" value="ECO:0007669"/>
    <property type="project" value="InterPro"/>
</dbReference>
<dbReference type="GO" id="GO:0046677">
    <property type="term" value="P:response to antibiotic"/>
    <property type="evidence" value="ECO:0007669"/>
    <property type="project" value="UniProtKB-KW"/>
</dbReference>
<evidence type="ECO:0000256" key="4">
    <source>
        <dbReference type="ARBA" id="ARBA00022448"/>
    </source>
</evidence>
<dbReference type="RefSeq" id="WP_262431309.1">
    <property type="nucleotide sequence ID" value="NZ_JACRTE010000002.1"/>
</dbReference>
<feature type="transmembrane region" description="Helical" evidence="10">
    <location>
        <begin position="358"/>
        <end position="378"/>
    </location>
</feature>
<evidence type="ECO:0000313" key="11">
    <source>
        <dbReference type="EMBL" id="MBC8595649.1"/>
    </source>
</evidence>
<evidence type="ECO:0000313" key="12">
    <source>
        <dbReference type="Proteomes" id="UP000647416"/>
    </source>
</evidence>
<dbReference type="Proteomes" id="UP000647416">
    <property type="component" value="Unassembled WGS sequence"/>
</dbReference>
<evidence type="ECO:0000256" key="9">
    <source>
        <dbReference type="ARBA" id="ARBA00023251"/>
    </source>
</evidence>
<keyword evidence="8 10" id="KW-0472">Membrane</keyword>
<evidence type="ECO:0000256" key="6">
    <source>
        <dbReference type="ARBA" id="ARBA00022692"/>
    </source>
</evidence>
<dbReference type="InterPro" id="IPR002528">
    <property type="entry name" value="MATE_fam"/>
</dbReference>
<feature type="transmembrane region" description="Helical" evidence="10">
    <location>
        <begin position="416"/>
        <end position="436"/>
    </location>
</feature>
<dbReference type="NCBIfam" id="TIGR00797">
    <property type="entry name" value="matE"/>
    <property type="match status" value="1"/>
</dbReference>
<comment type="caution">
    <text evidence="11">The sequence shown here is derived from an EMBL/GenBank/DDBJ whole genome shotgun (WGS) entry which is preliminary data.</text>
</comment>
<evidence type="ECO:0000256" key="1">
    <source>
        <dbReference type="ARBA" id="ARBA00004651"/>
    </source>
</evidence>
<evidence type="ECO:0000256" key="5">
    <source>
        <dbReference type="ARBA" id="ARBA00022475"/>
    </source>
</evidence>
<keyword evidence="7 10" id="KW-1133">Transmembrane helix</keyword>
<dbReference type="EMBL" id="JACRTE010000002">
    <property type="protein sequence ID" value="MBC8595649.1"/>
    <property type="molecule type" value="Genomic_DNA"/>
</dbReference>
<evidence type="ECO:0000256" key="10">
    <source>
        <dbReference type="SAM" id="Phobius"/>
    </source>
</evidence>
<organism evidence="11 12">
    <name type="scientific">Qingrenia yutianensis</name>
    <dbReference type="NCBI Taxonomy" id="2763676"/>
    <lineage>
        <taxon>Bacteria</taxon>
        <taxon>Bacillati</taxon>
        <taxon>Bacillota</taxon>
        <taxon>Clostridia</taxon>
        <taxon>Eubacteriales</taxon>
        <taxon>Oscillospiraceae</taxon>
        <taxon>Qingrenia</taxon>
    </lineage>
</organism>
<evidence type="ECO:0000256" key="2">
    <source>
        <dbReference type="ARBA" id="ARBA00008417"/>
    </source>
</evidence>